<evidence type="ECO:0000256" key="4">
    <source>
        <dbReference type="ARBA" id="ARBA00022989"/>
    </source>
</evidence>
<keyword evidence="3 6" id="KW-0812">Transmembrane</keyword>
<evidence type="ECO:0000256" key="5">
    <source>
        <dbReference type="ARBA" id="ARBA00023136"/>
    </source>
</evidence>
<feature type="transmembrane region" description="Helical" evidence="6">
    <location>
        <begin position="296"/>
        <end position="318"/>
    </location>
</feature>
<feature type="transmembrane region" description="Helical" evidence="6">
    <location>
        <begin position="425"/>
        <end position="443"/>
    </location>
</feature>
<gene>
    <name evidence="7" type="ORF">FQA18_11980</name>
</gene>
<feature type="transmembrane region" description="Helical" evidence="6">
    <location>
        <begin position="157"/>
        <end position="175"/>
    </location>
</feature>
<feature type="transmembrane region" description="Helical" evidence="6">
    <location>
        <begin position="252"/>
        <end position="276"/>
    </location>
</feature>
<feature type="transmembrane region" description="Helical" evidence="6">
    <location>
        <begin position="41"/>
        <end position="62"/>
    </location>
</feature>
<protein>
    <submittedName>
        <fullName evidence="7">Flippase</fullName>
    </submittedName>
</protein>
<feature type="transmembrane region" description="Helical" evidence="6">
    <location>
        <begin position="362"/>
        <end position="384"/>
    </location>
</feature>
<dbReference type="AlphaFoldDB" id="A0A558G9I3"/>
<dbReference type="RefSeq" id="WP_144858931.1">
    <property type="nucleotide sequence ID" value="NZ_VMTR01000083.1"/>
</dbReference>
<dbReference type="EMBL" id="VMTR01000083">
    <property type="protein sequence ID" value="TVT94421.1"/>
    <property type="molecule type" value="Genomic_DNA"/>
</dbReference>
<comment type="subcellular location">
    <subcellularLocation>
        <location evidence="1">Cell membrane</location>
        <topology evidence="1">Multi-pass membrane protein</topology>
    </subcellularLocation>
</comment>
<evidence type="ECO:0000313" key="8">
    <source>
        <dbReference type="Proteomes" id="UP000320212"/>
    </source>
</evidence>
<feature type="transmembrane region" description="Helical" evidence="6">
    <location>
        <begin position="83"/>
        <end position="103"/>
    </location>
</feature>
<evidence type="ECO:0000256" key="3">
    <source>
        <dbReference type="ARBA" id="ARBA00022692"/>
    </source>
</evidence>
<dbReference type="GO" id="GO:0005886">
    <property type="term" value="C:plasma membrane"/>
    <property type="evidence" value="ECO:0007669"/>
    <property type="project" value="UniProtKB-SubCell"/>
</dbReference>
<dbReference type="CDD" id="cd13128">
    <property type="entry name" value="MATE_Wzx_like"/>
    <property type="match status" value="1"/>
</dbReference>
<dbReference type="Proteomes" id="UP000320212">
    <property type="component" value="Unassembled WGS sequence"/>
</dbReference>
<reference evidence="7 8" key="1">
    <citation type="submission" date="2019-07" db="EMBL/GenBank/DDBJ databases">
        <title>Draft genome sequence of Haloferax volcanii SS0101, isolated from salt farm in Samut Sakhon, Thailand.</title>
        <authorList>
            <person name="Wanthongcharoen S."/>
            <person name="Yamprayoonswat W."/>
            <person name="Ruangsuj P."/>
            <person name="Thongpramul N."/>
            <person name="Jumpathong W."/>
            <person name="Sittihan S."/>
            <person name="Kanjanavas P."/>
            <person name="Yasawong M."/>
        </authorList>
    </citation>
    <scope>NUCLEOTIDE SEQUENCE [LARGE SCALE GENOMIC DNA]</scope>
    <source>
        <strain evidence="7 8">SS0101</strain>
    </source>
</reference>
<name>A0A558G9I3_HALVO</name>
<dbReference type="Pfam" id="PF01943">
    <property type="entry name" value="Polysacc_synt"/>
    <property type="match status" value="1"/>
</dbReference>
<dbReference type="InterPro" id="IPR002797">
    <property type="entry name" value="Polysacc_synth"/>
</dbReference>
<evidence type="ECO:0000313" key="7">
    <source>
        <dbReference type="EMBL" id="TVT94421.1"/>
    </source>
</evidence>
<evidence type="ECO:0000256" key="6">
    <source>
        <dbReference type="SAM" id="Phobius"/>
    </source>
</evidence>
<dbReference type="PANTHER" id="PTHR30250:SF27">
    <property type="entry name" value="POLYSACCHARIDE BIOSYNTHESIS PROTEIN"/>
    <property type="match status" value="1"/>
</dbReference>
<accession>A0A558G9I3</accession>
<sequence>MGDSDNFLFSSGLLLFITQIFNMGVLFSLKIFLARDLDVEQFGVLSVGIATFSLLSTIILFGQNTGLGRYIPRFDNDKVIRDYIISAFISTVPVSIFICGLIAVNSDSFSELFLNGESRTAITIFACVIPLASIMKMTVGVIQGIKQPSLKALLQDLLLPLLLGTTVITAVLIDGSPLSVAVAYLLSYSILAFASILILFRYTPTFSRFSFKFEGIELLKFSAPLTITLIMFQILTHLDTFMIGYFSANSDVGIYTAIYPITNLLIFVLAAFRFIFMPVFSELHEQNNILKMKQTYASTTSWVILLTTPAFVTLILFPQQLITIIYGSEYSSGSVALTVLSVGFFTHILLGPNRNAVTAAGSTNFVSLVAVLTGFSNVILNILLIPSYSYVGAAVATAISYLTWNVCLNLYLFNSFGIVPFKKDIILQLVLSGVFGTLIFLISDKWAGIERIVVFTALFTIAYSIIFYFVGDRDKVNMIYDLVDSKF</sequence>
<evidence type="ECO:0000256" key="2">
    <source>
        <dbReference type="ARBA" id="ARBA00022475"/>
    </source>
</evidence>
<feature type="transmembrane region" description="Helical" evidence="6">
    <location>
        <begin position="449"/>
        <end position="470"/>
    </location>
</feature>
<comment type="caution">
    <text evidence="7">The sequence shown here is derived from an EMBL/GenBank/DDBJ whole genome shotgun (WGS) entry which is preliminary data.</text>
</comment>
<feature type="transmembrane region" description="Helical" evidence="6">
    <location>
        <begin position="181"/>
        <end position="200"/>
    </location>
</feature>
<feature type="transmembrane region" description="Helical" evidence="6">
    <location>
        <begin position="7"/>
        <end position="29"/>
    </location>
</feature>
<feature type="transmembrane region" description="Helical" evidence="6">
    <location>
        <begin position="123"/>
        <end position="145"/>
    </location>
</feature>
<feature type="transmembrane region" description="Helical" evidence="6">
    <location>
        <begin position="330"/>
        <end position="350"/>
    </location>
</feature>
<dbReference type="PANTHER" id="PTHR30250">
    <property type="entry name" value="PST FAMILY PREDICTED COLANIC ACID TRANSPORTER"/>
    <property type="match status" value="1"/>
</dbReference>
<feature type="transmembrane region" description="Helical" evidence="6">
    <location>
        <begin position="221"/>
        <end position="246"/>
    </location>
</feature>
<keyword evidence="5 6" id="KW-0472">Membrane</keyword>
<keyword evidence="4 6" id="KW-1133">Transmembrane helix</keyword>
<feature type="transmembrane region" description="Helical" evidence="6">
    <location>
        <begin position="390"/>
        <end position="413"/>
    </location>
</feature>
<keyword evidence="2" id="KW-1003">Cell membrane</keyword>
<dbReference type="InterPro" id="IPR050833">
    <property type="entry name" value="Poly_Biosynth_Transport"/>
</dbReference>
<proteinExistence type="predicted"/>
<evidence type="ECO:0000256" key="1">
    <source>
        <dbReference type="ARBA" id="ARBA00004651"/>
    </source>
</evidence>
<organism evidence="7 8">
    <name type="scientific">Haloferax volcanii</name>
    <name type="common">Halobacterium volcanii</name>
    <dbReference type="NCBI Taxonomy" id="2246"/>
    <lineage>
        <taxon>Archaea</taxon>
        <taxon>Methanobacteriati</taxon>
        <taxon>Methanobacteriota</taxon>
        <taxon>Stenosarchaea group</taxon>
        <taxon>Halobacteria</taxon>
        <taxon>Halobacteriales</taxon>
        <taxon>Haloferacaceae</taxon>
        <taxon>Haloferax</taxon>
    </lineage>
</organism>